<evidence type="ECO:0000313" key="6">
    <source>
        <dbReference type="Proteomes" id="UP000808761"/>
    </source>
</evidence>
<evidence type="ECO:0000259" key="4">
    <source>
        <dbReference type="PROSITE" id="PS50991"/>
    </source>
</evidence>
<dbReference type="Pfam" id="PF22617">
    <property type="entry name" value="HCS_D2"/>
    <property type="match status" value="1"/>
</dbReference>
<comment type="catalytic activity">
    <reaction evidence="3">
        <text>acetyl-CoA + 2-oxoglutarate + H2O = (2R)-homocitrate + CoA + H(+)</text>
        <dbReference type="Rhea" id="RHEA:12929"/>
        <dbReference type="ChEBI" id="CHEBI:15377"/>
        <dbReference type="ChEBI" id="CHEBI:15378"/>
        <dbReference type="ChEBI" id="CHEBI:16810"/>
        <dbReference type="ChEBI" id="CHEBI:57287"/>
        <dbReference type="ChEBI" id="CHEBI:57288"/>
        <dbReference type="ChEBI" id="CHEBI:58884"/>
        <dbReference type="EC" id="2.3.3.14"/>
    </reaction>
</comment>
<dbReference type="InterPro" id="IPR002034">
    <property type="entry name" value="AIPM/Hcit_synth_CS"/>
</dbReference>
<dbReference type="Gene3D" id="3.20.20.70">
    <property type="entry name" value="Aldolase class I"/>
    <property type="match status" value="1"/>
</dbReference>
<reference evidence="5" key="1">
    <citation type="submission" date="2020-07" db="EMBL/GenBank/DDBJ databases">
        <title>Huge and variable diversity of episymbiotic CPR bacteria and DPANN archaea in groundwater ecosystems.</title>
        <authorList>
            <person name="He C.Y."/>
            <person name="Keren R."/>
            <person name="Whittaker M."/>
            <person name="Farag I.F."/>
            <person name="Doudna J."/>
            <person name="Cate J.H.D."/>
            <person name="Banfield J.F."/>
        </authorList>
    </citation>
    <scope>NUCLEOTIDE SEQUENCE</scope>
    <source>
        <strain evidence="5">NC_groundwater_1860_Pr3_B-0.1um_51_7</strain>
    </source>
</reference>
<evidence type="ECO:0000256" key="1">
    <source>
        <dbReference type="ARBA" id="ARBA00022679"/>
    </source>
</evidence>
<dbReference type="EMBL" id="JACRKR010000027">
    <property type="protein sequence ID" value="MBI5078500.1"/>
    <property type="molecule type" value="Genomic_DNA"/>
</dbReference>
<comment type="caution">
    <text evidence="5">The sequence shown here is derived from an EMBL/GenBank/DDBJ whole genome shotgun (WGS) entry which is preliminary data.</text>
</comment>
<dbReference type="InterPro" id="IPR000891">
    <property type="entry name" value="PYR_CT"/>
</dbReference>
<dbReference type="NCBIfam" id="TIGR02660">
    <property type="entry name" value="nifV_homocitr"/>
    <property type="match status" value="1"/>
</dbReference>
<evidence type="ECO:0000313" key="5">
    <source>
        <dbReference type="EMBL" id="MBI5078500.1"/>
    </source>
</evidence>
<comment type="function">
    <text evidence="3">This protein is a Fe-Mo-cofactor biosynthetic component.</text>
</comment>
<feature type="domain" description="Pyruvate carboxyltransferase" evidence="4">
    <location>
        <begin position="5"/>
        <end position="256"/>
    </location>
</feature>
<dbReference type="PANTHER" id="PTHR42880">
    <property type="entry name" value="HOMOCITRATE SYNTHASE"/>
    <property type="match status" value="1"/>
</dbReference>
<dbReference type="CDD" id="cd07939">
    <property type="entry name" value="DRE_TIM_NifV"/>
    <property type="match status" value="1"/>
</dbReference>
<dbReference type="Pfam" id="PF00682">
    <property type="entry name" value="HMGL-like"/>
    <property type="match status" value="1"/>
</dbReference>
<protein>
    <recommendedName>
        <fullName evidence="3">Homocitrate synthase</fullName>
        <ecNumber evidence="3">2.3.3.14</ecNumber>
    </recommendedName>
</protein>
<proteinExistence type="inferred from homology"/>
<accession>A0A9D6YXF4</accession>
<dbReference type="PROSITE" id="PS00815">
    <property type="entry name" value="AIPM_HOMOCIT_SYNTH_1"/>
    <property type="match status" value="1"/>
</dbReference>
<keyword evidence="5" id="KW-0012">Acyltransferase</keyword>
<dbReference type="GO" id="GO:0004410">
    <property type="term" value="F:homocitrate synthase activity"/>
    <property type="evidence" value="ECO:0007669"/>
    <property type="project" value="UniProtKB-UniRule"/>
</dbReference>
<evidence type="ECO:0000256" key="2">
    <source>
        <dbReference type="RuleBase" id="RU003523"/>
    </source>
</evidence>
<dbReference type="Proteomes" id="UP000808761">
    <property type="component" value="Unassembled WGS sequence"/>
</dbReference>
<dbReference type="PROSITE" id="PS00816">
    <property type="entry name" value="AIPM_HOMOCIT_SYNTH_2"/>
    <property type="match status" value="1"/>
</dbReference>
<sequence length="377" mass="40682">MLKDIKIVDTTLRDGEQTAGVVFTPEEKLAIARLLSQAGVFQMEVGVPAMGGSEKEAIKAIVNAGLKSSIMGWNRAVTADIDASIECGLDAVAVSISVSDLHIKEKLQKDREWVLDTACRAINYAKSHGLYVSANGEDASRADPDFLLQFIKTVQEAGADRFRYCDTTGSLDPLTAYEKIKEILQATGMPLEIHTHNDFGMATGATLAALEAGANFASVTVNGLGERAGNAALEEVAMALKYLKNYDAGFDLSKIREISDYVARASGREIPPSKPIVGKHLFVHEAGIIADAILKQPGAYEIFPPSLVGGIRQLVISKHSGRAAVISKFGEYGISLNESAAGKILEKVREKATEAKRPLFDKELMQIYYDSTGYPKK</sequence>
<dbReference type="PANTHER" id="PTHR42880:SF1">
    <property type="entry name" value="ISOPROPYLMALATE_HOMOCITRATE_CITRAMALATE SYNTHASE FAMILY PROTEIN"/>
    <property type="match status" value="1"/>
</dbReference>
<evidence type="ECO:0000256" key="3">
    <source>
        <dbReference type="RuleBase" id="RU367143"/>
    </source>
</evidence>
<dbReference type="InterPro" id="IPR054691">
    <property type="entry name" value="LeuA/HCS_post-cat"/>
</dbReference>
<dbReference type="InterPro" id="IPR013785">
    <property type="entry name" value="Aldolase_TIM"/>
</dbReference>
<dbReference type="GO" id="GO:0009399">
    <property type="term" value="P:nitrogen fixation"/>
    <property type="evidence" value="ECO:0007669"/>
    <property type="project" value="UniProtKB-UniRule"/>
</dbReference>
<organism evidence="5 6">
    <name type="scientific">Candidatus Saganbacteria bacterium</name>
    <dbReference type="NCBI Taxonomy" id="2575572"/>
    <lineage>
        <taxon>Bacteria</taxon>
        <taxon>Bacillati</taxon>
        <taxon>Saganbacteria</taxon>
    </lineage>
</organism>
<dbReference type="AlphaFoldDB" id="A0A9D6YXF4"/>
<dbReference type="PROSITE" id="PS50991">
    <property type="entry name" value="PYR_CT"/>
    <property type="match status" value="1"/>
</dbReference>
<dbReference type="InterPro" id="IPR013477">
    <property type="entry name" value="NifV/FrbC"/>
</dbReference>
<keyword evidence="1 2" id="KW-0808">Transferase</keyword>
<dbReference type="EC" id="2.3.3.14" evidence="3"/>
<dbReference type="Gene3D" id="1.10.238.260">
    <property type="match status" value="1"/>
</dbReference>
<name>A0A9D6YXF4_UNCSA</name>
<dbReference type="GO" id="GO:0019752">
    <property type="term" value="P:carboxylic acid metabolic process"/>
    <property type="evidence" value="ECO:0007669"/>
    <property type="project" value="UniProtKB-UniRule"/>
</dbReference>
<dbReference type="SUPFAM" id="SSF51569">
    <property type="entry name" value="Aldolase"/>
    <property type="match status" value="1"/>
</dbReference>
<comment type="similarity">
    <text evidence="2">Belongs to the alpha-IPM synthase/homocitrate synthase family.</text>
</comment>
<gene>
    <name evidence="5" type="primary">nifV</name>
    <name evidence="5" type="ORF">HZB08_00565</name>
</gene>
<keyword evidence="3" id="KW-0535">Nitrogen fixation</keyword>